<protein>
    <submittedName>
        <fullName evidence="2">Uncharacterized protein</fullName>
    </submittedName>
</protein>
<feature type="region of interest" description="Disordered" evidence="1">
    <location>
        <begin position="203"/>
        <end position="224"/>
    </location>
</feature>
<organism evidence="2">
    <name type="scientific">Anthurium amnicola</name>
    <dbReference type="NCBI Taxonomy" id="1678845"/>
    <lineage>
        <taxon>Eukaryota</taxon>
        <taxon>Viridiplantae</taxon>
        <taxon>Streptophyta</taxon>
        <taxon>Embryophyta</taxon>
        <taxon>Tracheophyta</taxon>
        <taxon>Spermatophyta</taxon>
        <taxon>Magnoliopsida</taxon>
        <taxon>Liliopsida</taxon>
        <taxon>Araceae</taxon>
        <taxon>Pothoideae</taxon>
        <taxon>Potheae</taxon>
        <taxon>Anthurium</taxon>
    </lineage>
</organism>
<feature type="compositionally biased region" description="Basic and acidic residues" evidence="1">
    <location>
        <begin position="203"/>
        <end position="216"/>
    </location>
</feature>
<feature type="compositionally biased region" description="Basic and acidic residues" evidence="1">
    <location>
        <begin position="22"/>
        <end position="35"/>
    </location>
</feature>
<feature type="region of interest" description="Disordered" evidence="1">
    <location>
        <begin position="1"/>
        <end position="98"/>
    </location>
</feature>
<name>A0A1D1ZJW6_9ARAE</name>
<dbReference type="AlphaFoldDB" id="A0A1D1ZJW6"/>
<sequence length="224" mass="26286">KMSEFYDSKTKDYQEENEDSDVEHLVQKDSKEKNECPYSSSKVGAEEESEEEEEGSEGEEEEEENEEEEGEDTNEKDTENEEYDSDDDGSRSSGNWEDNPHLDFIELNQQEMLWYLNYLNPQEVPQEDDQECNIDSFEDFLFSLNGIRSLNDLRGHNGMNDQNNRFVMLGDGLADGGAYEYYNSDGSYYSQRADGSIIRRDKFGRERVTPPDENPRMRRRYRPY</sequence>
<feature type="compositionally biased region" description="Basic and acidic residues" evidence="1">
    <location>
        <begin position="1"/>
        <end position="14"/>
    </location>
</feature>
<gene>
    <name evidence="2" type="ORF">g.27442</name>
</gene>
<proteinExistence type="predicted"/>
<accession>A0A1D1ZJW6</accession>
<evidence type="ECO:0000313" key="2">
    <source>
        <dbReference type="EMBL" id="JAT67101.1"/>
    </source>
</evidence>
<reference evidence="2" key="1">
    <citation type="submission" date="2015-07" db="EMBL/GenBank/DDBJ databases">
        <title>Transcriptome Assembly of Anthurium amnicola.</title>
        <authorList>
            <person name="Suzuki J."/>
        </authorList>
    </citation>
    <scope>NUCLEOTIDE SEQUENCE</scope>
</reference>
<evidence type="ECO:0000256" key="1">
    <source>
        <dbReference type="SAM" id="MobiDB-lite"/>
    </source>
</evidence>
<feature type="compositionally biased region" description="Acidic residues" evidence="1">
    <location>
        <begin position="46"/>
        <end position="87"/>
    </location>
</feature>
<feature type="non-terminal residue" evidence="2">
    <location>
        <position position="1"/>
    </location>
</feature>
<dbReference type="EMBL" id="GDJX01000835">
    <property type="protein sequence ID" value="JAT67101.1"/>
    <property type="molecule type" value="Transcribed_RNA"/>
</dbReference>